<dbReference type="Proteomes" id="UP000274327">
    <property type="component" value="Unassembled WGS sequence"/>
</dbReference>
<protein>
    <submittedName>
        <fullName evidence="2">MarR family transcriptional regulator</fullName>
    </submittedName>
</protein>
<dbReference type="EMBL" id="QOCI01000003">
    <property type="protein sequence ID" value="RRR19371.1"/>
    <property type="molecule type" value="Genomic_DNA"/>
</dbReference>
<dbReference type="Gene3D" id="1.10.10.10">
    <property type="entry name" value="Winged helix-like DNA-binding domain superfamily/Winged helix DNA-binding domain"/>
    <property type="match status" value="1"/>
</dbReference>
<dbReference type="InterPro" id="IPR036388">
    <property type="entry name" value="WH-like_DNA-bd_sf"/>
</dbReference>
<dbReference type="GO" id="GO:0006950">
    <property type="term" value="P:response to stress"/>
    <property type="evidence" value="ECO:0007669"/>
    <property type="project" value="TreeGrafter"/>
</dbReference>
<dbReference type="Pfam" id="PF12802">
    <property type="entry name" value="MarR_2"/>
    <property type="match status" value="1"/>
</dbReference>
<dbReference type="PANTHER" id="PTHR33164">
    <property type="entry name" value="TRANSCRIPTIONAL REGULATOR, MARR FAMILY"/>
    <property type="match status" value="1"/>
</dbReference>
<dbReference type="AlphaFoldDB" id="A0A3R8SQY3"/>
<sequence length="156" mass="17418">MTTDQDPRWLTPEEQATWRALTSLLVRLPTALDAQLRRDAGITHFDYQVLSQLSEQPERRLRLRELAARADSSLQRLSQVVTRLEAKGWVERLPDPADGRTTLAVLTDAGFEKVVATAPGHAAEVLDLAIDPLDAAQLRALREISETIVGTIERTR</sequence>
<keyword evidence="3" id="KW-1185">Reference proteome</keyword>
<dbReference type="GeneID" id="78120775"/>
<name>A0A3R8SQY3_9MICO</name>
<reference evidence="2 3" key="1">
    <citation type="submission" date="2018-07" db="EMBL/GenBank/DDBJ databases">
        <title>Brachybacteriurn paraconglorneratum KCTC 9916.</title>
        <authorList>
            <person name="Li Y."/>
        </authorList>
    </citation>
    <scope>NUCLEOTIDE SEQUENCE [LARGE SCALE GENOMIC DNA]</scope>
    <source>
        <strain evidence="2 3">KCTC 9916</strain>
    </source>
</reference>
<dbReference type="InterPro" id="IPR039422">
    <property type="entry name" value="MarR/SlyA-like"/>
</dbReference>
<evidence type="ECO:0000313" key="2">
    <source>
        <dbReference type="EMBL" id="RRR19371.1"/>
    </source>
</evidence>
<accession>A0A3R8SQY3</accession>
<gene>
    <name evidence="2" type="ORF">DS079_07035</name>
</gene>
<dbReference type="RefSeq" id="WP_126986065.1">
    <property type="nucleotide sequence ID" value="NZ_ML133853.1"/>
</dbReference>
<proteinExistence type="predicted"/>
<evidence type="ECO:0000313" key="3">
    <source>
        <dbReference type="Proteomes" id="UP000274327"/>
    </source>
</evidence>
<organism evidence="2 3">
    <name type="scientific">Brachybacterium paraconglomeratum</name>
    <dbReference type="NCBI Taxonomy" id="173362"/>
    <lineage>
        <taxon>Bacteria</taxon>
        <taxon>Bacillati</taxon>
        <taxon>Actinomycetota</taxon>
        <taxon>Actinomycetes</taxon>
        <taxon>Micrococcales</taxon>
        <taxon>Dermabacteraceae</taxon>
        <taxon>Brachybacterium</taxon>
    </lineage>
</organism>
<dbReference type="SMART" id="SM00347">
    <property type="entry name" value="HTH_MARR"/>
    <property type="match status" value="1"/>
</dbReference>
<dbReference type="GO" id="GO:0003700">
    <property type="term" value="F:DNA-binding transcription factor activity"/>
    <property type="evidence" value="ECO:0007669"/>
    <property type="project" value="InterPro"/>
</dbReference>
<comment type="caution">
    <text evidence="2">The sequence shown here is derived from an EMBL/GenBank/DDBJ whole genome shotgun (WGS) entry which is preliminary data.</text>
</comment>
<dbReference type="InterPro" id="IPR000835">
    <property type="entry name" value="HTH_MarR-typ"/>
</dbReference>
<dbReference type="PANTHER" id="PTHR33164:SF99">
    <property type="entry name" value="MARR FAMILY REGULATORY PROTEIN"/>
    <property type="match status" value="1"/>
</dbReference>
<feature type="domain" description="HTH marR-type" evidence="1">
    <location>
        <begin position="18"/>
        <end position="150"/>
    </location>
</feature>
<dbReference type="PROSITE" id="PS50995">
    <property type="entry name" value="HTH_MARR_2"/>
    <property type="match status" value="1"/>
</dbReference>
<dbReference type="InterPro" id="IPR036390">
    <property type="entry name" value="WH_DNA-bd_sf"/>
</dbReference>
<dbReference type="SUPFAM" id="SSF46785">
    <property type="entry name" value="Winged helix' DNA-binding domain"/>
    <property type="match status" value="1"/>
</dbReference>
<evidence type="ECO:0000259" key="1">
    <source>
        <dbReference type="PROSITE" id="PS50995"/>
    </source>
</evidence>